<dbReference type="Proteomes" id="UP001595697">
    <property type="component" value="Unassembled WGS sequence"/>
</dbReference>
<feature type="transmembrane region" description="Helical" evidence="3">
    <location>
        <begin position="35"/>
        <end position="53"/>
    </location>
</feature>
<comment type="similarity">
    <text evidence="2">Belongs to the CDP-alcohol phosphatidyltransferase class-I family.</text>
</comment>
<feature type="transmembrane region" description="Helical" evidence="3">
    <location>
        <begin position="91"/>
        <end position="114"/>
    </location>
</feature>
<keyword evidence="3" id="KW-0812">Transmembrane</keyword>
<dbReference type="Gene3D" id="1.20.120.1760">
    <property type="match status" value="1"/>
</dbReference>
<feature type="transmembrane region" description="Helical" evidence="3">
    <location>
        <begin position="59"/>
        <end position="79"/>
    </location>
</feature>
<feature type="transmembrane region" description="Helical" evidence="3">
    <location>
        <begin position="237"/>
        <end position="259"/>
    </location>
</feature>
<gene>
    <name evidence="4" type="ORF">ACFOVS_21865</name>
</gene>
<dbReference type="Pfam" id="PF01066">
    <property type="entry name" value="CDP-OH_P_transf"/>
    <property type="match status" value="1"/>
</dbReference>
<feature type="transmembrane region" description="Helical" evidence="3">
    <location>
        <begin position="120"/>
        <end position="138"/>
    </location>
</feature>
<dbReference type="EC" id="2.7.8.-" evidence="4"/>
<organism evidence="4 5">
    <name type="scientific">Rhizobium lemnae</name>
    <dbReference type="NCBI Taxonomy" id="1214924"/>
    <lineage>
        <taxon>Bacteria</taxon>
        <taxon>Pseudomonadati</taxon>
        <taxon>Pseudomonadota</taxon>
        <taxon>Alphaproteobacteria</taxon>
        <taxon>Hyphomicrobiales</taxon>
        <taxon>Rhizobiaceae</taxon>
        <taxon>Rhizobium/Agrobacterium group</taxon>
        <taxon>Rhizobium</taxon>
    </lineage>
</organism>
<dbReference type="GO" id="GO:0016740">
    <property type="term" value="F:transferase activity"/>
    <property type="evidence" value="ECO:0007669"/>
    <property type="project" value="UniProtKB-KW"/>
</dbReference>
<dbReference type="EMBL" id="JBHSBD010000122">
    <property type="protein sequence ID" value="MFC3970725.1"/>
    <property type="molecule type" value="Genomic_DNA"/>
</dbReference>
<keyword evidence="3" id="KW-0472">Membrane</keyword>
<comment type="caution">
    <text evidence="4">The sequence shown here is derived from an EMBL/GenBank/DDBJ whole genome shotgun (WGS) entry which is preliminary data.</text>
</comment>
<evidence type="ECO:0000313" key="5">
    <source>
        <dbReference type="Proteomes" id="UP001595697"/>
    </source>
</evidence>
<reference evidence="5" key="1">
    <citation type="journal article" date="2019" name="Int. J. Syst. Evol. Microbiol.">
        <title>The Global Catalogue of Microorganisms (GCM) 10K type strain sequencing project: providing services to taxonomists for standard genome sequencing and annotation.</title>
        <authorList>
            <consortium name="The Broad Institute Genomics Platform"/>
            <consortium name="The Broad Institute Genome Sequencing Center for Infectious Disease"/>
            <person name="Wu L."/>
            <person name="Ma J."/>
        </authorList>
    </citation>
    <scope>NUCLEOTIDE SEQUENCE [LARGE SCALE GENOMIC DNA]</scope>
    <source>
        <strain evidence="5">TBRC 5781</strain>
    </source>
</reference>
<keyword evidence="5" id="KW-1185">Reference proteome</keyword>
<evidence type="ECO:0000256" key="1">
    <source>
        <dbReference type="ARBA" id="ARBA00022679"/>
    </source>
</evidence>
<keyword evidence="3" id="KW-1133">Transmembrane helix</keyword>
<dbReference type="InterPro" id="IPR000462">
    <property type="entry name" value="CDP-OH_P_trans"/>
</dbReference>
<keyword evidence="1 2" id="KW-0808">Transferase</keyword>
<accession>A0ABV8EDU2</accession>
<feature type="transmembrane region" description="Helical" evidence="3">
    <location>
        <begin position="158"/>
        <end position="175"/>
    </location>
</feature>
<sequence length="270" mass="28847">MTILDSDRRSSNSLLPTLQSFNVSRRLLRDALKSMAVIFVLSLVGSVALAYHYSLEPVVPFAAAGLLAVMFGLALCFLPQHRHTRFGYANLVTAVRAAATSLVAATILLSDAFAGSDGTALVWAVFVITVVALTLDGFDGYLARRFNHVSEFGAKFDMEVDAFLILMLSCAAFVLGKAGAWVLLIGAMRYMFILGQLALPALNQPLEPSFRRKLVCVVQVLALGIVLVPVVEAPISAWISAIALIALVYSFAVDIVALVRGSSKSVAARG</sequence>
<dbReference type="PROSITE" id="PS00379">
    <property type="entry name" value="CDP_ALCOHOL_P_TRANSF"/>
    <property type="match status" value="1"/>
</dbReference>
<evidence type="ECO:0000313" key="4">
    <source>
        <dbReference type="EMBL" id="MFC3970725.1"/>
    </source>
</evidence>
<dbReference type="InterPro" id="IPR048254">
    <property type="entry name" value="CDP_ALCOHOL_P_TRANSF_CS"/>
</dbReference>
<evidence type="ECO:0000256" key="3">
    <source>
        <dbReference type="SAM" id="Phobius"/>
    </source>
</evidence>
<proteinExistence type="inferred from homology"/>
<protein>
    <submittedName>
        <fullName evidence="4">CDP-alcohol phosphatidyltransferase family protein</fullName>
        <ecNumber evidence="4">2.7.8.-</ecNumber>
    </submittedName>
</protein>
<name>A0ABV8EDU2_9HYPH</name>
<dbReference type="InterPro" id="IPR043130">
    <property type="entry name" value="CDP-OH_PTrfase_TM_dom"/>
</dbReference>
<evidence type="ECO:0000256" key="2">
    <source>
        <dbReference type="RuleBase" id="RU003750"/>
    </source>
</evidence>